<evidence type="ECO:0000313" key="3">
    <source>
        <dbReference type="Proteomes" id="UP000078542"/>
    </source>
</evidence>
<keyword evidence="1" id="KW-0472">Membrane</keyword>
<gene>
    <name evidence="2" type="ORF">ALC62_01115</name>
</gene>
<accession>A0A195D4X3</accession>
<protein>
    <submittedName>
        <fullName evidence="2">Uncharacterized protein</fullName>
    </submittedName>
</protein>
<evidence type="ECO:0000256" key="1">
    <source>
        <dbReference type="SAM" id="Phobius"/>
    </source>
</evidence>
<reference evidence="2 3" key="1">
    <citation type="submission" date="2016-03" db="EMBL/GenBank/DDBJ databases">
        <title>Cyphomyrmex costatus WGS genome.</title>
        <authorList>
            <person name="Nygaard S."/>
            <person name="Hu H."/>
            <person name="Boomsma J."/>
            <person name="Zhang G."/>
        </authorList>
    </citation>
    <scope>NUCLEOTIDE SEQUENCE [LARGE SCALE GENOMIC DNA]</scope>
    <source>
        <strain evidence="2">MS0001</strain>
        <tissue evidence="2">Whole body</tissue>
    </source>
</reference>
<dbReference type="AlphaFoldDB" id="A0A195D4X3"/>
<keyword evidence="1" id="KW-1133">Transmembrane helix</keyword>
<dbReference type="EMBL" id="KQ976842">
    <property type="protein sequence ID" value="KYN07933.1"/>
    <property type="molecule type" value="Genomic_DNA"/>
</dbReference>
<name>A0A195D4X3_9HYME</name>
<proteinExistence type="predicted"/>
<sequence length="170" mass="20031">MRPHHHRVEDVRRFFQSPVDAAPGTVVVVNTAAIARRSAAGYHHRTIRPHSTFALRTIVRASALVSARPTSRSIGPAPDERGYNQVENTRKKRRKRKRWWWWCSELALGHALHVLLFRDLKSRRLENCLFPKEDFAYFLYHLTSWRGSRRNLQEHRDTGARLLRARHVLR</sequence>
<keyword evidence="1" id="KW-0812">Transmembrane</keyword>
<organism evidence="2 3">
    <name type="scientific">Cyphomyrmex costatus</name>
    <dbReference type="NCBI Taxonomy" id="456900"/>
    <lineage>
        <taxon>Eukaryota</taxon>
        <taxon>Metazoa</taxon>
        <taxon>Ecdysozoa</taxon>
        <taxon>Arthropoda</taxon>
        <taxon>Hexapoda</taxon>
        <taxon>Insecta</taxon>
        <taxon>Pterygota</taxon>
        <taxon>Neoptera</taxon>
        <taxon>Endopterygota</taxon>
        <taxon>Hymenoptera</taxon>
        <taxon>Apocrita</taxon>
        <taxon>Aculeata</taxon>
        <taxon>Formicoidea</taxon>
        <taxon>Formicidae</taxon>
        <taxon>Myrmicinae</taxon>
        <taxon>Cyphomyrmex</taxon>
    </lineage>
</organism>
<keyword evidence="3" id="KW-1185">Reference proteome</keyword>
<feature type="transmembrane region" description="Helical" evidence="1">
    <location>
        <begin position="99"/>
        <end position="117"/>
    </location>
</feature>
<dbReference type="Proteomes" id="UP000078542">
    <property type="component" value="Unassembled WGS sequence"/>
</dbReference>
<evidence type="ECO:0000313" key="2">
    <source>
        <dbReference type="EMBL" id="KYN07933.1"/>
    </source>
</evidence>